<reference evidence="1 2" key="1">
    <citation type="submission" date="2019-03" db="EMBL/GenBank/DDBJ databases">
        <title>Genomic Encyclopedia of Type Strains, Phase IV (KMG-IV): sequencing the most valuable type-strain genomes for metagenomic binning, comparative biology and taxonomic classification.</title>
        <authorList>
            <person name="Goeker M."/>
        </authorList>
    </citation>
    <scope>NUCLEOTIDE SEQUENCE [LARGE SCALE GENOMIC DNA]</scope>
    <source>
        <strain evidence="1 2">DSM 5604</strain>
    </source>
</reference>
<protein>
    <submittedName>
        <fullName evidence="1">Uncharacterized protein</fullName>
    </submittedName>
</protein>
<dbReference type="AlphaFoldDB" id="A0A4R6X9I3"/>
<dbReference type="RefSeq" id="WP_133560555.1">
    <property type="nucleotide sequence ID" value="NZ_SNZA01000001.1"/>
</dbReference>
<gene>
    <name evidence="1" type="ORF">C8D85_1202</name>
</gene>
<name>A0A4R6X9I3_9GAMM</name>
<dbReference type="Proteomes" id="UP000295729">
    <property type="component" value="Unassembled WGS sequence"/>
</dbReference>
<evidence type="ECO:0000313" key="2">
    <source>
        <dbReference type="Proteomes" id="UP000295729"/>
    </source>
</evidence>
<proteinExistence type="predicted"/>
<comment type="caution">
    <text evidence="1">The sequence shown here is derived from an EMBL/GenBank/DDBJ whole genome shotgun (WGS) entry which is preliminary data.</text>
</comment>
<keyword evidence="2" id="KW-1185">Reference proteome</keyword>
<dbReference type="EMBL" id="SNZA01000001">
    <property type="protein sequence ID" value="TDR15825.1"/>
    <property type="molecule type" value="Genomic_DNA"/>
</dbReference>
<evidence type="ECO:0000313" key="1">
    <source>
        <dbReference type="EMBL" id="TDR15825.1"/>
    </source>
</evidence>
<accession>A0A4R6X9I3</accession>
<sequence length="79" mass="8725">MMIVDLIDEVDFKEKMLGIGVPAKDCQTLAATEQTTKDWLASNPNNISVLKSAVDELIATQATILPEVHQVMTRLLQND</sequence>
<dbReference type="OrthoDB" id="6169664at2"/>
<organism evidence="1 2">
    <name type="scientific">Marinomonas communis</name>
    <dbReference type="NCBI Taxonomy" id="28254"/>
    <lineage>
        <taxon>Bacteria</taxon>
        <taxon>Pseudomonadati</taxon>
        <taxon>Pseudomonadota</taxon>
        <taxon>Gammaproteobacteria</taxon>
        <taxon>Oceanospirillales</taxon>
        <taxon>Oceanospirillaceae</taxon>
        <taxon>Marinomonas</taxon>
    </lineage>
</organism>